<organism evidence="13 14">
    <name type="scientific">Sulfobacillus harzensis</name>
    <dbReference type="NCBI Taxonomy" id="2729629"/>
    <lineage>
        <taxon>Bacteria</taxon>
        <taxon>Bacillati</taxon>
        <taxon>Bacillota</taxon>
        <taxon>Clostridia</taxon>
        <taxon>Eubacteriales</taxon>
        <taxon>Clostridiales Family XVII. Incertae Sedis</taxon>
        <taxon>Sulfobacillus</taxon>
    </lineage>
</organism>
<dbReference type="AlphaFoldDB" id="A0A7Y0Q3F8"/>
<dbReference type="InterPro" id="IPR005122">
    <property type="entry name" value="Uracil-DNA_glycosylase-like"/>
</dbReference>
<evidence type="ECO:0000313" key="14">
    <source>
        <dbReference type="Proteomes" id="UP000533476"/>
    </source>
</evidence>
<dbReference type="NCBIfam" id="TIGR00758">
    <property type="entry name" value="UDG_fam4"/>
    <property type="match status" value="1"/>
</dbReference>
<evidence type="ECO:0000259" key="12">
    <source>
        <dbReference type="SMART" id="SM00986"/>
    </source>
</evidence>
<dbReference type="SMART" id="SM00987">
    <property type="entry name" value="UreE_C"/>
    <property type="match status" value="1"/>
</dbReference>
<keyword evidence="7" id="KW-0227">DNA damage</keyword>
<comment type="similarity">
    <text evidence="2">Belongs to the uracil-DNA glycosylase (UDG) superfamily. Type 4 (UDGa) family.</text>
</comment>
<dbReference type="InterPro" id="IPR005273">
    <property type="entry name" value="Ura-DNA_glyco_family4"/>
</dbReference>
<dbReference type="EMBL" id="JABBVZ010000091">
    <property type="protein sequence ID" value="NMP24198.1"/>
    <property type="molecule type" value="Genomic_DNA"/>
</dbReference>
<evidence type="ECO:0000256" key="4">
    <source>
        <dbReference type="ARBA" id="ARBA00019403"/>
    </source>
</evidence>
<reference evidence="13 14" key="1">
    <citation type="submission" date="2020-04" db="EMBL/GenBank/DDBJ databases">
        <authorList>
            <person name="Zhang R."/>
            <person name="Schippers A."/>
        </authorList>
    </citation>
    <scope>NUCLEOTIDE SEQUENCE [LARGE SCALE GENOMIC DNA]</scope>
    <source>
        <strain evidence="13 14">DSM 109850</strain>
    </source>
</reference>
<evidence type="ECO:0000313" key="13">
    <source>
        <dbReference type="EMBL" id="NMP24198.1"/>
    </source>
</evidence>
<protein>
    <recommendedName>
        <fullName evidence="4">Type-4 uracil-DNA glycosylase</fullName>
        <ecNumber evidence="3">3.2.2.27</ecNumber>
    </recommendedName>
</protein>
<evidence type="ECO:0000256" key="2">
    <source>
        <dbReference type="ARBA" id="ARBA00006521"/>
    </source>
</evidence>
<evidence type="ECO:0000256" key="3">
    <source>
        <dbReference type="ARBA" id="ARBA00012030"/>
    </source>
</evidence>
<keyword evidence="5" id="KW-0004">4Fe-4S</keyword>
<evidence type="ECO:0000256" key="7">
    <source>
        <dbReference type="ARBA" id="ARBA00022763"/>
    </source>
</evidence>
<dbReference type="Pfam" id="PF03167">
    <property type="entry name" value="UDG"/>
    <property type="match status" value="1"/>
</dbReference>
<accession>A0A7Y0Q3F8</accession>
<keyword evidence="9" id="KW-0408">Iron</keyword>
<dbReference type="InterPro" id="IPR051536">
    <property type="entry name" value="UDG_Type-4/5"/>
</dbReference>
<evidence type="ECO:0000256" key="8">
    <source>
        <dbReference type="ARBA" id="ARBA00022801"/>
    </source>
</evidence>
<keyword evidence="8" id="KW-0378">Hydrolase</keyword>
<dbReference type="SMART" id="SM00986">
    <property type="entry name" value="UDG"/>
    <property type="match status" value="1"/>
</dbReference>
<dbReference type="Proteomes" id="UP000533476">
    <property type="component" value="Unassembled WGS sequence"/>
</dbReference>
<dbReference type="GO" id="GO:0046872">
    <property type="term" value="F:metal ion binding"/>
    <property type="evidence" value="ECO:0007669"/>
    <property type="project" value="UniProtKB-KW"/>
</dbReference>
<comment type="caution">
    <text evidence="13">The sequence shown here is derived from an EMBL/GenBank/DDBJ whole genome shotgun (WGS) entry which is preliminary data.</text>
</comment>
<dbReference type="RefSeq" id="WP_169102099.1">
    <property type="nucleotide sequence ID" value="NZ_JABBVZ010000091.1"/>
</dbReference>
<keyword evidence="10" id="KW-0411">Iron-sulfur</keyword>
<dbReference type="PANTHER" id="PTHR33693">
    <property type="entry name" value="TYPE-5 URACIL-DNA GLYCOSYLASE"/>
    <property type="match status" value="1"/>
</dbReference>
<evidence type="ECO:0000256" key="5">
    <source>
        <dbReference type="ARBA" id="ARBA00022485"/>
    </source>
</evidence>
<gene>
    <name evidence="13" type="ORF">HIJ39_17845</name>
</gene>
<dbReference type="PANTHER" id="PTHR33693:SF1">
    <property type="entry name" value="TYPE-4 URACIL-DNA GLYCOSYLASE"/>
    <property type="match status" value="1"/>
</dbReference>
<comment type="catalytic activity">
    <reaction evidence="1">
        <text>Hydrolyzes single-stranded DNA or mismatched double-stranded DNA and polynucleotides, releasing free uracil.</text>
        <dbReference type="EC" id="3.2.2.27"/>
    </reaction>
</comment>
<dbReference type="EC" id="3.2.2.27" evidence="3"/>
<keyword evidence="6" id="KW-0479">Metal-binding</keyword>
<evidence type="ECO:0000256" key="1">
    <source>
        <dbReference type="ARBA" id="ARBA00001400"/>
    </source>
</evidence>
<sequence length="194" mass="21337">MGEADCTRCALHASRTHVVVGRGAPDAKVMFLGEAPGRQEDKLGLGFQGAAGRMFDAILGYSGLSREKIWLANAVRCRPSIEGRRNRAPTAEEISACRHWLERDLSQVRPEVVVTLGRIAYESVTGLSWDAQRRAQPVPLADGSGVAFPLYHPAYLIYRRDLMTVYRQDVEALRALLAAHQIPVGDIAGPWAME</sequence>
<name>A0A7Y0Q3F8_9FIRM</name>
<evidence type="ECO:0000256" key="10">
    <source>
        <dbReference type="ARBA" id="ARBA00023014"/>
    </source>
</evidence>
<dbReference type="GO" id="GO:0006281">
    <property type="term" value="P:DNA repair"/>
    <property type="evidence" value="ECO:0007669"/>
    <property type="project" value="UniProtKB-KW"/>
</dbReference>
<evidence type="ECO:0000256" key="9">
    <source>
        <dbReference type="ARBA" id="ARBA00023004"/>
    </source>
</evidence>
<dbReference type="GO" id="GO:0051539">
    <property type="term" value="F:4 iron, 4 sulfur cluster binding"/>
    <property type="evidence" value="ECO:0007669"/>
    <property type="project" value="UniProtKB-KW"/>
</dbReference>
<dbReference type="SUPFAM" id="SSF52141">
    <property type="entry name" value="Uracil-DNA glycosylase-like"/>
    <property type="match status" value="1"/>
</dbReference>
<evidence type="ECO:0000256" key="6">
    <source>
        <dbReference type="ARBA" id="ARBA00022723"/>
    </source>
</evidence>
<evidence type="ECO:0000256" key="11">
    <source>
        <dbReference type="ARBA" id="ARBA00023204"/>
    </source>
</evidence>
<keyword evidence="14" id="KW-1185">Reference proteome</keyword>
<dbReference type="GO" id="GO:0004844">
    <property type="term" value="F:uracil DNA N-glycosylase activity"/>
    <property type="evidence" value="ECO:0007669"/>
    <property type="project" value="UniProtKB-EC"/>
</dbReference>
<dbReference type="Gene3D" id="3.40.470.10">
    <property type="entry name" value="Uracil-DNA glycosylase-like domain"/>
    <property type="match status" value="1"/>
</dbReference>
<keyword evidence="11" id="KW-0234">DNA repair</keyword>
<proteinExistence type="inferred from homology"/>
<feature type="domain" description="Uracil-DNA glycosylase-like" evidence="12">
    <location>
        <begin position="20"/>
        <end position="177"/>
    </location>
</feature>
<dbReference type="InterPro" id="IPR036895">
    <property type="entry name" value="Uracil-DNA_glycosylase-like_sf"/>
</dbReference>
<dbReference type="CDD" id="cd10030">
    <property type="entry name" value="UDG-F4_TTUDGA_SPO1dp_like"/>
    <property type="match status" value="1"/>
</dbReference>